<dbReference type="GO" id="GO:0003700">
    <property type="term" value="F:DNA-binding transcription factor activity"/>
    <property type="evidence" value="ECO:0007669"/>
    <property type="project" value="InterPro"/>
</dbReference>
<dbReference type="InterPro" id="IPR036388">
    <property type="entry name" value="WH-like_DNA-bd_sf"/>
</dbReference>
<dbReference type="Gene3D" id="1.10.10.10">
    <property type="entry name" value="Winged helix-like DNA-binding domain superfamily/Winged helix DNA-binding domain"/>
    <property type="match status" value="1"/>
</dbReference>
<evidence type="ECO:0000259" key="5">
    <source>
        <dbReference type="PROSITE" id="PS50931"/>
    </source>
</evidence>
<dbReference type="EMBL" id="JOKH01000001">
    <property type="protein sequence ID" value="KEQ19730.1"/>
    <property type="molecule type" value="Genomic_DNA"/>
</dbReference>
<comment type="similarity">
    <text evidence="1">Belongs to the LysR transcriptional regulatory family.</text>
</comment>
<evidence type="ECO:0000256" key="4">
    <source>
        <dbReference type="ARBA" id="ARBA00023163"/>
    </source>
</evidence>
<dbReference type="PRINTS" id="PR00039">
    <property type="entry name" value="HTHLYSR"/>
</dbReference>
<dbReference type="RefSeq" id="WP_034833739.1">
    <property type="nucleotide sequence ID" value="NZ_JOKH01000001.1"/>
</dbReference>
<keyword evidence="4" id="KW-0804">Transcription</keyword>
<dbReference type="SUPFAM" id="SSF53850">
    <property type="entry name" value="Periplasmic binding protein-like II"/>
    <property type="match status" value="1"/>
</dbReference>
<dbReference type="InterPro" id="IPR005119">
    <property type="entry name" value="LysR_subst-bd"/>
</dbReference>
<accession>A0A081NMQ7</accession>
<dbReference type="STRING" id="1137799.GZ78_07620"/>
<evidence type="ECO:0000256" key="3">
    <source>
        <dbReference type="ARBA" id="ARBA00023125"/>
    </source>
</evidence>
<evidence type="ECO:0000256" key="2">
    <source>
        <dbReference type="ARBA" id="ARBA00023015"/>
    </source>
</evidence>
<name>A0A081NMQ7_9GAMM</name>
<dbReference type="Pfam" id="PF00126">
    <property type="entry name" value="HTH_1"/>
    <property type="match status" value="1"/>
</dbReference>
<organism evidence="6 7">
    <name type="scientific">Endozoicomonas numazuensis</name>
    <dbReference type="NCBI Taxonomy" id="1137799"/>
    <lineage>
        <taxon>Bacteria</taxon>
        <taxon>Pseudomonadati</taxon>
        <taxon>Pseudomonadota</taxon>
        <taxon>Gammaproteobacteria</taxon>
        <taxon>Oceanospirillales</taxon>
        <taxon>Endozoicomonadaceae</taxon>
        <taxon>Endozoicomonas</taxon>
    </lineage>
</organism>
<dbReference type="PROSITE" id="PS50931">
    <property type="entry name" value="HTH_LYSR"/>
    <property type="match status" value="1"/>
</dbReference>
<reference evidence="6 7" key="1">
    <citation type="submission" date="2014-06" db="EMBL/GenBank/DDBJ databases">
        <title>Whole Genome Sequences of Three Symbiotic Endozoicomonas Bacteria.</title>
        <authorList>
            <person name="Neave M.J."/>
            <person name="Apprill A."/>
            <person name="Voolstra C.R."/>
        </authorList>
    </citation>
    <scope>NUCLEOTIDE SEQUENCE [LARGE SCALE GENOMIC DNA]</scope>
    <source>
        <strain evidence="6 7">DSM 25634</strain>
    </source>
</reference>
<evidence type="ECO:0000313" key="7">
    <source>
        <dbReference type="Proteomes" id="UP000028073"/>
    </source>
</evidence>
<dbReference type="eggNOG" id="COG0583">
    <property type="taxonomic scope" value="Bacteria"/>
</dbReference>
<dbReference type="Gene3D" id="3.40.190.290">
    <property type="match status" value="1"/>
</dbReference>
<dbReference type="AlphaFoldDB" id="A0A081NMQ7"/>
<dbReference type="GO" id="GO:0043565">
    <property type="term" value="F:sequence-specific DNA binding"/>
    <property type="evidence" value="ECO:0007669"/>
    <property type="project" value="TreeGrafter"/>
</dbReference>
<dbReference type="OrthoDB" id="9815676at2"/>
<keyword evidence="3" id="KW-0238">DNA-binding</keyword>
<dbReference type="Pfam" id="PF03466">
    <property type="entry name" value="LysR_substrate"/>
    <property type="match status" value="1"/>
</dbReference>
<comment type="caution">
    <text evidence="6">The sequence shown here is derived from an EMBL/GenBank/DDBJ whole genome shotgun (WGS) entry which is preliminary data.</text>
</comment>
<dbReference type="CDD" id="cd08422">
    <property type="entry name" value="PBP2_CrgA_like"/>
    <property type="match status" value="1"/>
</dbReference>
<protein>
    <recommendedName>
        <fullName evidence="5">HTH lysR-type domain-containing protein</fullName>
    </recommendedName>
</protein>
<dbReference type="Proteomes" id="UP000028073">
    <property type="component" value="Unassembled WGS sequence"/>
</dbReference>
<keyword evidence="2" id="KW-0805">Transcription regulation</keyword>
<proteinExistence type="inferred from homology"/>
<keyword evidence="7" id="KW-1185">Reference proteome</keyword>
<dbReference type="InterPro" id="IPR000847">
    <property type="entry name" value="LysR_HTH_N"/>
</dbReference>
<feature type="domain" description="HTH lysR-type" evidence="5">
    <location>
        <begin position="1"/>
        <end position="58"/>
    </location>
</feature>
<dbReference type="SUPFAM" id="SSF46785">
    <property type="entry name" value="Winged helix' DNA-binding domain"/>
    <property type="match status" value="1"/>
</dbReference>
<gene>
    <name evidence="6" type="ORF">GZ78_07620</name>
</gene>
<dbReference type="PANTHER" id="PTHR30537:SF21">
    <property type="entry name" value="HTH-TYPE TRANSCRIPTIONAL REGULATOR SINR-RELATED"/>
    <property type="match status" value="1"/>
</dbReference>
<sequence>MSKIEQYQIFGCAAELGSFSQAAEKLGVSNSHISKQMARLEVALGYKLFHRSPHLFLTEAGETLLPNVQSMLECYSNLEQTGQALKEDISGIVRLSVPPLLARELVLPELPRLMNEYPELKIDLTVEQPTLKAFSDKQDIIITMGQLSDSSLICKSLGQCSVVLVATPDYLMQKGEPRMPSDLKDHHCMASHFRLFNSAVPWVFHKDKKQFAVEIESRVAMNDIYGIKTLVKAHMGVGVMLKFFVEEEIRSGKLVQVLPDFQFASRPPIYMVSRERQLLPANVRVLKAFLGEVIGQRLN</sequence>
<dbReference type="GO" id="GO:0006351">
    <property type="term" value="P:DNA-templated transcription"/>
    <property type="evidence" value="ECO:0007669"/>
    <property type="project" value="TreeGrafter"/>
</dbReference>
<evidence type="ECO:0000313" key="6">
    <source>
        <dbReference type="EMBL" id="KEQ19730.1"/>
    </source>
</evidence>
<dbReference type="InterPro" id="IPR058163">
    <property type="entry name" value="LysR-type_TF_proteobact-type"/>
</dbReference>
<dbReference type="InterPro" id="IPR036390">
    <property type="entry name" value="WH_DNA-bd_sf"/>
</dbReference>
<dbReference type="PANTHER" id="PTHR30537">
    <property type="entry name" value="HTH-TYPE TRANSCRIPTIONAL REGULATOR"/>
    <property type="match status" value="1"/>
</dbReference>
<evidence type="ECO:0000256" key="1">
    <source>
        <dbReference type="ARBA" id="ARBA00009437"/>
    </source>
</evidence>